<evidence type="ECO:0000313" key="2">
    <source>
        <dbReference type="EMBL" id="WRL65635.1"/>
    </source>
</evidence>
<accession>A0ABZ1B9B8</accession>
<dbReference type="Proteomes" id="UP001324287">
    <property type="component" value="Chromosome"/>
</dbReference>
<feature type="region of interest" description="Disordered" evidence="1">
    <location>
        <begin position="121"/>
        <end position="174"/>
    </location>
</feature>
<reference evidence="2 3" key="1">
    <citation type="submission" date="2023-12" db="EMBL/GenBank/DDBJ databases">
        <title>Blastococcus brunescens sp. nov., an actonobacterium isolated from sandstone collected in sahara desert.</title>
        <authorList>
            <person name="Gtari M."/>
            <person name="Ghodhbane F."/>
        </authorList>
    </citation>
    <scope>NUCLEOTIDE SEQUENCE [LARGE SCALE GENOMIC DNA]</scope>
    <source>
        <strain evidence="2 3">BMG 8361</strain>
    </source>
</reference>
<feature type="region of interest" description="Disordered" evidence="1">
    <location>
        <begin position="288"/>
        <end position="346"/>
    </location>
</feature>
<feature type="compositionally biased region" description="Low complexity" evidence="1">
    <location>
        <begin position="121"/>
        <end position="138"/>
    </location>
</feature>
<organism evidence="2 3">
    <name type="scientific">Blastococcus brunescens</name>
    <dbReference type="NCBI Taxonomy" id="1564165"/>
    <lineage>
        <taxon>Bacteria</taxon>
        <taxon>Bacillati</taxon>
        <taxon>Actinomycetota</taxon>
        <taxon>Actinomycetes</taxon>
        <taxon>Geodermatophilales</taxon>
        <taxon>Geodermatophilaceae</taxon>
        <taxon>Blastococcus</taxon>
    </lineage>
</organism>
<dbReference type="EMBL" id="CP141261">
    <property type="protein sequence ID" value="WRL65635.1"/>
    <property type="molecule type" value="Genomic_DNA"/>
</dbReference>
<protein>
    <recommendedName>
        <fullName evidence="4">DUF222 domain-containing protein</fullName>
    </recommendedName>
</protein>
<keyword evidence="3" id="KW-1185">Reference proteome</keyword>
<evidence type="ECO:0000313" key="3">
    <source>
        <dbReference type="Proteomes" id="UP001324287"/>
    </source>
</evidence>
<dbReference type="RefSeq" id="WP_324276953.1">
    <property type="nucleotide sequence ID" value="NZ_CP141261.1"/>
</dbReference>
<gene>
    <name evidence="2" type="ORF">U6N30_08665</name>
</gene>
<sequence>MRESLRERQQGDPFAPTFNAATAREALQDLLTDNIDADLSWTGEISEVLGFLRGNPRQVKRFLNELTWRRRAAARRGVDLRHDVLAKLMVLEEQNGADFQTLFDWHRQAGGPSPELALAEAQARSGEAAASAKPTAPAEAEDGKQVASARKGRRAEADTDSSPPRSAPIEEADPAADAAASWLARPKTRAWLRLSPALGEIDLRPYFSYFRDRLTVGSATATLRPQLQVLLGDLLSNVQAQSRAALDACKKLVEEEQDLVAGALLDAVARRPDGPGFYSACEFAARMPRTAPRSARNSRRSRTGPCRPSGFPARSGGSKERRAAPSSRQAGRPATSLRSRKLPQQR</sequence>
<evidence type="ECO:0000256" key="1">
    <source>
        <dbReference type="SAM" id="MobiDB-lite"/>
    </source>
</evidence>
<evidence type="ECO:0008006" key="4">
    <source>
        <dbReference type="Google" id="ProtNLM"/>
    </source>
</evidence>
<name>A0ABZ1B9B8_9ACTN</name>
<proteinExistence type="predicted"/>